<dbReference type="EMBL" id="LR881470">
    <property type="protein sequence ID" value="CAD5333053.1"/>
    <property type="molecule type" value="Genomic_DNA"/>
</dbReference>
<dbReference type="Proteomes" id="UP000516314">
    <property type="component" value="Chromosome 5"/>
</dbReference>
<organism evidence="2 3">
    <name type="scientific">Arabidopsis thaliana</name>
    <name type="common">Mouse-ear cress</name>
    <dbReference type="NCBI Taxonomy" id="3702"/>
    <lineage>
        <taxon>Eukaryota</taxon>
        <taxon>Viridiplantae</taxon>
        <taxon>Streptophyta</taxon>
        <taxon>Embryophyta</taxon>
        <taxon>Tracheophyta</taxon>
        <taxon>Spermatophyta</taxon>
        <taxon>Magnoliopsida</taxon>
        <taxon>eudicotyledons</taxon>
        <taxon>Gunneridae</taxon>
        <taxon>Pentapetalae</taxon>
        <taxon>rosids</taxon>
        <taxon>malvids</taxon>
        <taxon>Brassicales</taxon>
        <taxon>Brassicaceae</taxon>
        <taxon>Camelineae</taxon>
        <taxon>Arabidopsis</taxon>
    </lineage>
</organism>
<dbReference type="Pfam" id="PF03004">
    <property type="entry name" value="Transposase_24"/>
    <property type="match status" value="1"/>
</dbReference>
<protein>
    <submittedName>
        <fullName evidence="2">(thale cress) hypothetical protein</fullName>
    </submittedName>
</protein>
<evidence type="ECO:0000313" key="2">
    <source>
        <dbReference type="EMBL" id="CAD5333053.1"/>
    </source>
</evidence>
<feature type="region of interest" description="Disordered" evidence="1">
    <location>
        <begin position="43"/>
        <end position="66"/>
    </location>
</feature>
<sequence length="211" mass="24131">MLVVRANLLEVGVGDLPLVFEVRDLPLLLESPVVKIQEDVGVESSNPNSATQFVTQSDRSRPSQFNRHKGKLSRVISGIFRRKFDGPYFSWKRKYNWDHAITELVKEGFLVIAKKRMKGIVSQAKRSGNQPDWIRTTIWNRMWEHWRTEEAIGKSETTSQSRNSDRGGLGVHKHLAGQKSFVQVHQELVRVHSLNRFSNIAFVILTVSLAL</sequence>
<accession>A0A7G2FF44</accession>
<proteinExistence type="predicted"/>
<reference evidence="2 3" key="1">
    <citation type="submission" date="2020-09" db="EMBL/GenBank/DDBJ databases">
        <authorList>
            <person name="Ashkenazy H."/>
        </authorList>
    </citation>
    <scope>NUCLEOTIDE SEQUENCE [LARGE SCALE GENOMIC DNA]</scope>
    <source>
        <strain evidence="3">cv. Cdm-0</strain>
    </source>
</reference>
<dbReference type="AlphaFoldDB" id="A0A7G2FF44"/>
<evidence type="ECO:0000256" key="1">
    <source>
        <dbReference type="SAM" id="MobiDB-lite"/>
    </source>
</evidence>
<gene>
    <name evidence="2" type="ORF">AT9943_LOCUS20431</name>
</gene>
<evidence type="ECO:0000313" key="3">
    <source>
        <dbReference type="Proteomes" id="UP000516314"/>
    </source>
</evidence>
<dbReference type="InterPro" id="IPR004252">
    <property type="entry name" value="Probable_transposase_24"/>
</dbReference>
<feature type="compositionally biased region" description="Polar residues" evidence="1">
    <location>
        <begin position="43"/>
        <end position="65"/>
    </location>
</feature>
<name>A0A7G2FF44_ARATH</name>